<organism evidence="1 2">
    <name type="scientific">Rhizobium daejeonense</name>
    <dbReference type="NCBI Taxonomy" id="240521"/>
    <lineage>
        <taxon>Bacteria</taxon>
        <taxon>Pseudomonadati</taxon>
        <taxon>Pseudomonadota</taxon>
        <taxon>Alphaproteobacteria</taxon>
        <taxon>Hyphomicrobiales</taxon>
        <taxon>Rhizobiaceae</taxon>
        <taxon>Rhizobium/Agrobacterium group</taxon>
        <taxon>Rhizobium</taxon>
    </lineage>
</organism>
<gene>
    <name evidence="1" type="ORF">G6N76_09845</name>
</gene>
<accession>A0A6M1SB86</accession>
<sequence length="79" mass="9328">MYPHHDRLRAVLDDRSTLYTGNQKSRIDLVNRTLMATPHIEIGIDTPVEDALFDLMHRIARADARRAREYRERVTSPRR</sequence>
<name>A0A6M1SB86_9HYPH</name>
<dbReference type="RefSeq" id="WP_163905651.1">
    <property type="nucleotide sequence ID" value="NZ_CP048427.1"/>
</dbReference>
<evidence type="ECO:0000313" key="2">
    <source>
        <dbReference type="Proteomes" id="UP000477849"/>
    </source>
</evidence>
<keyword evidence="2" id="KW-1185">Reference proteome</keyword>
<reference evidence="1 2" key="1">
    <citation type="submission" date="2020-02" db="EMBL/GenBank/DDBJ databases">
        <title>Genome sequence of the type strain CCBAU10050 of Rhizobium daejeonense.</title>
        <authorList>
            <person name="Gao J."/>
            <person name="Sun J."/>
        </authorList>
    </citation>
    <scope>NUCLEOTIDE SEQUENCE [LARGE SCALE GENOMIC DNA]</scope>
    <source>
        <strain evidence="1 2">CCBAU10050</strain>
    </source>
</reference>
<proteinExistence type="predicted"/>
<dbReference type="AlphaFoldDB" id="A0A6M1SB86"/>
<comment type="caution">
    <text evidence="1">The sequence shown here is derived from an EMBL/GenBank/DDBJ whole genome shotgun (WGS) entry which is preliminary data.</text>
</comment>
<dbReference type="Proteomes" id="UP000477849">
    <property type="component" value="Unassembled WGS sequence"/>
</dbReference>
<dbReference type="EMBL" id="JAAKZH010000003">
    <property type="protein sequence ID" value="NGO63976.1"/>
    <property type="molecule type" value="Genomic_DNA"/>
</dbReference>
<protein>
    <submittedName>
        <fullName evidence="1">Uncharacterized protein</fullName>
    </submittedName>
</protein>
<evidence type="ECO:0000313" key="1">
    <source>
        <dbReference type="EMBL" id="NGO63976.1"/>
    </source>
</evidence>